<sequence>MSRAVGPAMRACLAAVALLAPVAHAMPKARSISYYYDGYKQTVRPLTRKLDLAAGIRAIAGTRQEAANVDARDQVRLPSTWWTPRVGYQPVWAAQMIAATGGRATPPTPWTIVKAKSEGVSQGFQILDANGRRWAIKFDPPDLPELTTAADVITSKLYWAAGYNVPSNVITTFRREDLRLKPGLRYKDPLKGERPVTEATLDTLLAHVARRPDGSWRAVASLFLKGKPLGEIDYEGRRKDDPEDLIPHERRRELRGMWAINAWLDHDDCSSRNTLDLWVTENGRSFMRHCFLDFSGTLGAASITKRSHRSGHEYLLDFEVAFDNLATLGLARPQWEHAVDPGIPGMGFIDARTFDPVHWRPFLPNAAFDARTDRDVRWAVGIVRGFDESVIRAAVQQGQLSDPRAEDYLVRTLLARRDKLVAAWPAEGGARTARR</sequence>
<keyword evidence="1" id="KW-0732">Signal</keyword>
<comment type="caution">
    <text evidence="2">The sequence shown here is derived from an EMBL/GenBank/DDBJ whole genome shotgun (WGS) entry which is preliminary data.</text>
</comment>
<feature type="chain" id="PRO_5022022971" evidence="1">
    <location>
        <begin position="26"/>
        <end position="435"/>
    </location>
</feature>
<feature type="signal peptide" evidence="1">
    <location>
        <begin position="1"/>
        <end position="25"/>
    </location>
</feature>
<evidence type="ECO:0000313" key="3">
    <source>
        <dbReference type="Proteomes" id="UP000319836"/>
    </source>
</evidence>
<accession>A0A538U6B4</accession>
<dbReference type="EMBL" id="VBPA01000126">
    <property type="protein sequence ID" value="TMQ71430.1"/>
    <property type="molecule type" value="Genomic_DNA"/>
</dbReference>
<protein>
    <submittedName>
        <fullName evidence="2">Uncharacterized protein</fullName>
    </submittedName>
</protein>
<name>A0A538U6B4_UNCEI</name>
<organism evidence="2 3">
    <name type="scientific">Eiseniibacteriota bacterium</name>
    <dbReference type="NCBI Taxonomy" id="2212470"/>
    <lineage>
        <taxon>Bacteria</taxon>
        <taxon>Candidatus Eiseniibacteriota</taxon>
    </lineage>
</organism>
<proteinExistence type="predicted"/>
<evidence type="ECO:0000313" key="2">
    <source>
        <dbReference type="EMBL" id="TMQ71430.1"/>
    </source>
</evidence>
<evidence type="ECO:0000256" key="1">
    <source>
        <dbReference type="SAM" id="SignalP"/>
    </source>
</evidence>
<dbReference type="AlphaFoldDB" id="A0A538U6B4"/>
<reference evidence="2 3" key="1">
    <citation type="journal article" date="2019" name="Nat. Microbiol.">
        <title>Mediterranean grassland soil C-N compound turnover is dependent on rainfall and depth, and is mediated by genomically divergent microorganisms.</title>
        <authorList>
            <person name="Diamond S."/>
            <person name="Andeer P.F."/>
            <person name="Li Z."/>
            <person name="Crits-Christoph A."/>
            <person name="Burstein D."/>
            <person name="Anantharaman K."/>
            <person name="Lane K.R."/>
            <person name="Thomas B.C."/>
            <person name="Pan C."/>
            <person name="Northen T.R."/>
            <person name="Banfield J.F."/>
        </authorList>
    </citation>
    <scope>NUCLEOTIDE SEQUENCE [LARGE SCALE GENOMIC DNA]</scope>
    <source>
        <strain evidence="2">WS_10</strain>
    </source>
</reference>
<dbReference type="Proteomes" id="UP000319836">
    <property type="component" value="Unassembled WGS sequence"/>
</dbReference>
<gene>
    <name evidence="2" type="ORF">E6K80_05555</name>
</gene>